<proteinExistence type="predicted"/>
<dbReference type="AlphaFoldDB" id="A0A6J4VTW8"/>
<name>A0A6J4VTW8_9CYAN</name>
<evidence type="ECO:0000313" key="1">
    <source>
        <dbReference type="EMBL" id="CAA9586774.1"/>
    </source>
</evidence>
<protein>
    <submittedName>
        <fullName evidence="1">Uncharacterized protein</fullName>
    </submittedName>
</protein>
<organism evidence="1">
    <name type="scientific">uncultured Synechococcales cyanobacterium</name>
    <dbReference type="NCBI Taxonomy" id="1936017"/>
    <lineage>
        <taxon>Bacteria</taxon>
        <taxon>Bacillati</taxon>
        <taxon>Cyanobacteriota</taxon>
        <taxon>Cyanophyceae</taxon>
        <taxon>Synechococcales</taxon>
        <taxon>environmental samples</taxon>
    </lineage>
</organism>
<accession>A0A6J4VTW8</accession>
<dbReference type="EMBL" id="CADCWO010000207">
    <property type="protein sequence ID" value="CAA9586774.1"/>
    <property type="molecule type" value="Genomic_DNA"/>
</dbReference>
<reference evidence="1" key="1">
    <citation type="submission" date="2020-02" db="EMBL/GenBank/DDBJ databases">
        <authorList>
            <person name="Meier V. D."/>
        </authorList>
    </citation>
    <scope>NUCLEOTIDE SEQUENCE</scope>
    <source>
        <strain evidence="1">AVDCRST_MAG81</strain>
    </source>
</reference>
<sequence>MFLSKGSQSNLSWFGSWVWSGFAKHWALLGMLVLAALAGAVAEANVASAITACPSSRSICYLLRWDKSKVILPVLQKHYQPDKSK</sequence>
<gene>
    <name evidence="1" type="ORF">AVDCRST_MAG81-3923</name>
</gene>